<reference evidence="2" key="1">
    <citation type="submission" date="2024-07" db="EMBL/GenBank/DDBJ databases">
        <title>Two chromosome-level genome assemblies of Korean endemic species Abeliophyllum distichum and Forsythia ovata (Oleaceae).</title>
        <authorList>
            <person name="Jang H."/>
        </authorList>
    </citation>
    <scope>NUCLEOTIDE SEQUENCE [LARGE SCALE GENOMIC DNA]</scope>
</reference>
<keyword evidence="2" id="KW-1185">Reference proteome</keyword>
<protein>
    <submittedName>
        <fullName evidence="1">Uncharacterized protein</fullName>
    </submittedName>
</protein>
<organism evidence="1 2">
    <name type="scientific">Forsythia ovata</name>
    <dbReference type="NCBI Taxonomy" id="205694"/>
    <lineage>
        <taxon>Eukaryota</taxon>
        <taxon>Viridiplantae</taxon>
        <taxon>Streptophyta</taxon>
        <taxon>Embryophyta</taxon>
        <taxon>Tracheophyta</taxon>
        <taxon>Spermatophyta</taxon>
        <taxon>Magnoliopsida</taxon>
        <taxon>eudicotyledons</taxon>
        <taxon>Gunneridae</taxon>
        <taxon>Pentapetalae</taxon>
        <taxon>asterids</taxon>
        <taxon>lamiids</taxon>
        <taxon>Lamiales</taxon>
        <taxon>Oleaceae</taxon>
        <taxon>Forsythieae</taxon>
        <taxon>Forsythia</taxon>
    </lineage>
</organism>
<dbReference type="AlphaFoldDB" id="A0ABD1X222"/>
<evidence type="ECO:0000313" key="1">
    <source>
        <dbReference type="EMBL" id="KAL2556032.1"/>
    </source>
</evidence>
<dbReference type="Proteomes" id="UP001604277">
    <property type="component" value="Unassembled WGS sequence"/>
</dbReference>
<gene>
    <name evidence="1" type="ORF">Fot_00771</name>
</gene>
<sequence length="122" mass="14390">MEKHIVTGTEGSRTHHMTHRQNVLNLTVHRSLYFRSSGHQFFRQIFQQSETELPIDRDYESRDNMHQNLPNSGHVILLFLEYKFKTRGKKSLNCKFVKQIDKRTSGLAFKDPCISKQLKDTI</sequence>
<proteinExistence type="predicted"/>
<name>A0ABD1X222_9LAMI</name>
<dbReference type="EMBL" id="JBFOLJ010000001">
    <property type="protein sequence ID" value="KAL2556032.1"/>
    <property type="molecule type" value="Genomic_DNA"/>
</dbReference>
<comment type="caution">
    <text evidence="1">The sequence shown here is derived from an EMBL/GenBank/DDBJ whole genome shotgun (WGS) entry which is preliminary data.</text>
</comment>
<evidence type="ECO:0000313" key="2">
    <source>
        <dbReference type="Proteomes" id="UP001604277"/>
    </source>
</evidence>
<accession>A0ABD1X222</accession>